<dbReference type="Gene3D" id="3.40.605.10">
    <property type="entry name" value="Aldehyde Dehydrogenase, Chain A, domain 1"/>
    <property type="match status" value="1"/>
</dbReference>
<dbReference type="FunFam" id="3.40.605.10:FF:000004">
    <property type="entry name" value="Aldehyde dehydrogenase"/>
    <property type="match status" value="1"/>
</dbReference>
<evidence type="ECO:0000256" key="5">
    <source>
        <dbReference type="PIRSR" id="PIRSR036492-1"/>
    </source>
</evidence>
<evidence type="ECO:0000256" key="2">
    <source>
        <dbReference type="ARBA" id="ARBA00023002"/>
    </source>
</evidence>
<name>S7RDU6_GLOTA</name>
<dbReference type="InterPro" id="IPR029510">
    <property type="entry name" value="Ald_DH_CS_GLU"/>
</dbReference>
<protein>
    <recommendedName>
        <fullName evidence="4">Aldehyde dehydrogenase</fullName>
    </recommendedName>
</protein>
<dbReference type="OMA" id="EIDWCKQ"/>
<dbReference type="RefSeq" id="XP_007869535.1">
    <property type="nucleotide sequence ID" value="XM_007871344.1"/>
</dbReference>
<sequence length="484" mass="52520">MSHYTPLEEIAAIHTALNQGFRSGKLKSIAYRKQQLLSLAYLIKDNAERFQEAFAADLGRPVLEGAFLEIDGSITEIKTALNSVDKWAKTERPPFSLTWTPMRPAIRKEPKGVCLNIVPFNYPLWLVVSPLAGAIAAGCAMVVKPSELTPAMGALLAELFAKYMDPDLYRVVNGAIPETTKLLDLPWGHILYTGSGRVGKIVAGAAAKTLSPVSLELGGKSPVFVDPKCDLTVGARRLLWGKFVNAGQTCVAPDYVLVPRDFQDTFVAALTEAYNAFYPSGPGASTSLTHIVSSAHTARIKRLIDETKGKTVLGGEADVERKYVAPTVVRDVGPQDSLMSEEIFGPVLPIVPVDSLDEAIAFVNAREHPLVLYVMSQDSAFKSKVFDNTQSGAAIANEYIIHCGVDGLPFGGIGPSGNGYHTGKFSFDMFTHLRAVLDSPGWIDRILGARYPPYDDKKLKAVAALANTKLPPRNAFKFQGEKKR</sequence>
<organism evidence="9 10">
    <name type="scientific">Gloeophyllum trabeum (strain ATCC 11539 / FP-39264 / Madison 617)</name>
    <name type="common">Brown rot fungus</name>
    <dbReference type="NCBI Taxonomy" id="670483"/>
    <lineage>
        <taxon>Eukaryota</taxon>
        <taxon>Fungi</taxon>
        <taxon>Dikarya</taxon>
        <taxon>Basidiomycota</taxon>
        <taxon>Agaricomycotina</taxon>
        <taxon>Agaricomycetes</taxon>
        <taxon>Gloeophyllales</taxon>
        <taxon>Gloeophyllaceae</taxon>
        <taxon>Gloeophyllum</taxon>
    </lineage>
</organism>
<dbReference type="PANTHER" id="PTHR43570">
    <property type="entry name" value="ALDEHYDE DEHYDROGENASE"/>
    <property type="match status" value="1"/>
</dbReference>
<keyword evidence="3" id="KW-0520">NAD</keyword>
<dbReference type="InterPro" id="IPR012394">
    <property type="entry name" value="Aldehyde_DH_NAD(P)"/>
</dbReference>
<dbReference type="FunFam" id="3.40.309.10:FF:000025">
    <property type="entry name" value="Aldehyde dehydrogenase"/>
    <property type="match status" value="1"/>
</dbReference>
<evidence type="ECO:0000256" key="1">
    <source>
        <dbReference type="ARBA" id="ARBA00009986"/>
    </source>
</evidence>
<feature type="active site" evidence="5">
    <location>
        <position position="250"/>
    </location>
</feature>
<dbReference type="PIRSF" id="PIRSF036492">
    <property type="entry name" value="ALDH"/>
    <property type="match status" value="1"/>
</dbReference>
<dbReference type="GO" id="GO:0006081">
    <property type="term" value="P:aldehyde metabolic process"/>
    <property type="evidence" value="ECO:0007669"/>
    <property type="project" value="InterPro"/>
</dbReference>
<comment type="similarity">
    <text evidence="1 4 7">Belongs to the aldehyde dehydrogenase family.</text>
</comment>
<dbReference type="eggNOG" id="KOG2456">
    <property type="taxonomic scope" value="Eukaryota"/>
</dbReference>
<dbReference type="Pfam" id="PF00171">
    <property type="entry name" value="Aldedh"/>
    <property type="match status" value="1"/>
</dbReference>
<dbReference type="PROSITE" id="PS00687">
    <property type="entry name" value="ALDEHYDE_DEHYDR_GLU"/>
    <property type="match status" value="1"/>
</dbReference>
<dbReference type="EMBL" id="KB469308">
    <property type="protein sequence ID" value="EPQ52385.1"/>
    <property type="molecule type" value="Genomic_DNA"/>
</dbReference>
<dbReference type="AlphaFoldDB" id="S7RDU6"/>
<evidence type="ECO:0000256" key="3">
    <source>
        <dbReference type="ARBA" id="ARBA00023027"/>
    </source>
</evidence>
<accession>S7RDU6</accession>
<evidence type="ECO:0000256" key="6">
    <source>
        <dbReference type="PROSITE-ProRule" id="PRU10007"/>
    </source>
</evidence>
<dbReference type="InterPro" id="IPR016160">
    <property type="entry name" value="Ald_DH_CS_CYS"/>
</dbReference>
<dbReference type="InterPro" id="IPR015590">
    <property type="entry name" value="Aldehyde_DH_dom"/>
</dbReference>
<evidence type="ECO:0000259" key="8">
    <source>
        <dbReference type="Pfam" id="PF00171"/>
    </source>
</evidence>
<dbReference type="InterPro" id="IPR016162">
    <property type="entry name" value="Ald_DH_N"/>
</dbReference>
<evidence type="ECO:0000313" key="10">
    <source>
        <dbReference type="Proteomes" id="UP000030669"/>
    </source>
</evidence>
<dbReference type="GO" id="GO:0005737">
    <property type="term" value="C:cytoplasm"/>
    <property type="evidence" value="ECO:0007669"/>
    <property type="project" value="TreeGrafter"/>
</dbReference>
<dbReference type="Gene3D" id="3.40.309.10">
    <property type="entry name" value="Aldehyde Dehydrogenase, Chain A, domain 2"/>
    <property type="match status" value="1"/>
</dbReference>
<dbReference type="KEGG" id="gtr:GLOTRDRAFT_140721"/>
<feature type="domain" description="Aldehyde dehydrogenase" evidence="8">
    <location>
        <begin position="11"/>
        <end position="436"/>
    </location>
</feature>
<dbReference type="PROSITE" id="PS00070">
    <property type="entry name" value="ALDEHYDE_DEHYDR_CYS"/>
    <property type="match status" value="1"/>
</dbReference>
<dbReference type="HOGENOM" id="CLU_005391_3_1_1"/>
<dbReference type="GO" id="GO:0004029">
    <property type="term" value="F:aldehyde dehydrogenase (NAD+) activity"/>
    <property type="evidence" value="ECO:0007669"/>
    <property type="project" value="TreeGrafter"/>
</dbReference>
<dbReference type="InterPro" id="IPR016161">
    <property type="entry name" value="Ald_DH/histidinol_DH"/>
</dbReference>
<dbReference type="OrthoDB" id="440325at2759"/>
<dbReference type="PANTHER" id="PTHR43570:SF16">
    <property type="entry name" value="ALDEHYDE DEHYDROGENASE TYPE III, ISOFORM Q"/>
    <property type="match status" value="1"/>
</dbReference>
<keyword evidence="10" id="KW-1185">Reference proteome</keyword>
<dbReference type="GeneID" id="19304596"/>
<evidence type="ECO:0000313" key="9">
    <source>
        <dbReference type="EMBL" id="EPQ52385.1"/>
    </source>
</evidence>
<dbReference type="CDD" id="cd07135">
    <property type="entry name" value="ALDH_F14-YMR110C"/>
    <property type="match status" value="1"/>
</dbReference>
<dbReference type="SUPFAM" id="SSF53720">
    <property type="entry name" value="ALDH-like"/>
    <property type="match status" value="1"/>
</dbReference>
<keyword evidence="2 4" id="KW-0560">Oxidoreductase</keyword>
<feature type="active site" evidence="5 6">
    <location>
        <position position="216"/>
    </location>
</feature>
<dbReference type="Proteomes" id="UP000030669">
    <property type="component" value="Unassembled WGS sequence"/>
</dbReference>
<gene>
    <name evidence="9" type="ORF">GLOTRDRAFT_140721</name>
</gene>
<dbReference type="STRING" id="670483.S7RDU6"/>
<reference evidence="9 10" key="1">
    <citation type="journal article" date="2012" name="Science">
        <title>The Paleozoic origin of enzymatic lignin decomposition reconstructed from 31 fungal genomes.</title>
        <authorList>
            <person name="Floudas D."/>
            <person name="Binder M."/>
            <person name="Riley R."/>
            <person name="Barry K."/>
            <person name="Blanchette R.A."/>
            <person name="Henrissat B."/>
            <person name="Martinez A.T."/>
            <person name="Otillar R."/>
            <person name="Spatafora J.W."/>
            <person name="Yadav J.S."/>
            <person name="Aerts A."/>
            <person name="Benoit I."/>
            <person name="Boyd A."/>
            <person name="Carlson A."/>
            <person name="Copeland A."/>
            <person name="Coutinho P.M."/>
            <person name="de Vries R.P."/>
            <person name="Ferreira P."/>
            <person name="Findley K."/>
            <person name="Foster B."/>
            <person name="Gaskell J."/>
            <person name="Glotzer D."/>
            <person name="Gorecki P."/>
            <person name="Heitman J."/>
            <person name="Hesse C."/>
            <person name="Hori C."/>
            <person name="Igarashi K."/>
            <person name="Jurgens J.A."/>
            <person name="Kallen N."/>
            <person name="Kersten P."/>
            <person name="Kohler A."/>
            <person name="Kuees U."/>
            <person name="Kumar T.K.A."/>
            <person name="Kuo A."/>
            <person name="LaButti K."/>
            <person name="Larrondo L.F."/>
            <person name="Lindquist E."/>
            <person name="Ling A."/>
            <person name="Lombard V."/>
            <person name="Lucas S."/>
            <person name="Lundell T."/>
            <person name="Martin R."/>
            <person name="McLaughlin D.J."/>
            <person name="Morgenstern I."/>
            <person name="Morin E."/>
            <person name="Murat C."/>
            <person name="Nagy L.G."/>
            <person name="Nolan M."/>
            <person name="Ohm R.A."/>
            <person name="Patyshakuliyeva A."/>
            <person name="Rokas A."/>
            <person name="Ruiz-Duenas F.J."/>
            <person name="Sabat G."/>
            <person name="Salamov A."/>
            <person name="Samejima M."/>
            <person name="Schmutz J."/>
            <person name="Slot J.C."/>
            <person name="St John F."/>
            <person name="Stenlid J."/>
            <person name="Sun H."/>
            <person name="Sun S."/>
            <person name="Syed K."/>
            <person name="Tsang A."/>
            <person name="Wiebenga A."/>
            <person name="Young D."/>
            <person name="Pisabarro A."/>
            <person name="Eastwood D.C."/>
            <person name="Martin F."/>
            <person name="Cullen D."/>
            <person name="Grigoriev I.V."/>
            <person name="Hibbett D.S."/>
        </authorList>
    </citation>
    <scope>NUCLEOTIDE SEQUENCE [LARGE SCALE GENOMIC DNA]</scope>
    <source>
        <strain evidence="9 10">ATCC 11539</strain>
    </source>
</reference>
<dbReference type="InterPro" id="IPR016163">
    <property type="entry name" value="Ald_DH_C"/>
</dbReference>
<evidence type="ECO:0000256" key="4">
    <source>
        <dbReference type="PIRNR" id="PIRNR036492"/>
    </source>
</evidence>
<proteinExistence type="inferred from homology"/>
<evidence type="ECO:0000256" key="7">
    <source>
        <dbReference type="RuleBase" id="RU003345"/>
    </source>
</evidence>